<organism evidence="1 2">
    <name type="scientific">Dryococelus australis</name>
    <dbReference type="NCBI Taxonomy" id="614101"/>
    <lineage>
        <taxon>Eukaryota</taxon>
        <taxon>Metazoa</taxon>
        <taxon>Ecdysozoa</taxon>
        <taxon>Arthropoda</taxon>
        <taxon>Hexapoda</taxon>
        <taxon>Insecta</taxon>
        <taxon>Pterygota</taxon>
        <taxon>Neoptera</taxon>
        <taxon>Polyneoptera</taxon>
        <taxon>Phasmatodea</taxon>
        <taxon>Verophasmatodea</taxon>
        <taxon>Anareolatae</taxon>
        <taxon>Phasmatidae</taxon>
        <taxon>Eurycanthinae</taxon>
        <taxon>Dryococelus</taxon>
    </lineage>
</organism>
<accession>A0ABQ9HQS3</accession>
<gene>
    <name evidence="1" type="ORF">PR048_012954</name>
</gene>
<reference evidence="1 2" key="1">
    <citation type="submission" date="2023-02" db="EMBL/GenBank/DDBJ databases">
        <title>LHISI_Scaffold_Assembly.</title>
        <authorList>
            <person name="Stuart O.P."/>
            <person name="Cleave R."/>
            <person name="Magrath M.J.L."/>
            <person name="Mikheyev A.S."/>
        </authorList>
    </citation>
    <scope>NUCLEOTIDE SEQUENCE [LARGE SCALE GENOMIC DNA]</scope>
    <source>
        <strain evidence="1">Daus_M_001</strain>
        <tissue evidence="1">Leg muscle</tissue>
    </source>
</reference>
<protein>
    <submittedName>
        <fullName evidence="1">Uncharacterized protein</fullName>
    </submittedName>
</protein>
<keyword evidence="2" id="KW-1185">Reference proteome</keyword>
<dbReference type="Proteomes" id="UP001159363">
    <property type="component" value="Chromosome X"/>
</dbReference>
<comment type="caution">
    <text evidence="1">The sequence shown here is derived from an EMBL/GenBank/DDBJ whole genome shotgun (WGS) entry which is preliminary data.</text>
</comment>
<dbReference type="EMBL" id="JARBHB010000004">
    <property type="protein sequence ID" value="KAJ8886742.1"/>
    <property type="molecule type" value="Genomic_DNA"/>
</dbReference>
<evidence type="ECO:0000313" key="2">
    <source>
        <dbReference type="Proteomes" id="UP001159363"/>
    </source>
</evidence>
<evidence type="ECO:0000313" key="1">
    <source>
        <dbReference type="EMBL" id="KAJ8886742.1"/>
    </source>
</evidence>
<sequence length="208" mass="24409">MDKSTHGHYKGIKYLHEYLCITKMHELFKVKCSDSDITYSLYKKYYKKTLQYDLVGYQYMFATSVKFYAAFQESKVQSENNEHTLGIVFDCMQNLELSKTPVHEANYLRHSRVNVFAVCDLKTDRTQFYIYDEEVAKKGENEVASFLNDYIKTYVPNTVTELNIFTGNCPGQNKISLWPESCRQWEVQNSQTLLSFEGTFFSSMRPEI</sequence>
<name>A0ABQ9HQS3_9NEOP</name>
<proteinExistence type="predicted"/>